<protein>
    <recommendedName>
        <fullName evidence="4">Cilia and flagella associated protein 46</fullName>
    </recommendedName>
</protein>
<reference key="1">
    <citation type="journal article" date="2007" name="Nature">
        <title>The medaka draft genome and insights into vertebrate genome evolution.</title>
        <authorList>
            <person name="Kasahara M."/>
            <person name="Naruse K."/>
            <person name="Sasaki S."/>
            <person name="Nakatani Y."/>
            <person name="Qu W."/>
            <person name="Ahsan B."/>
            <person name="Yamada T."/>
            <person name="Nagayasu Y."/>
            <person name="Doi K."/>
            <person name="Kasai Y."/>
            <person name="Jindo T."/>
            <person name="Kobayashi D."/>
            <person name="Shimada A."/>
            <person name="Toyoda A."/>
            <person name="Kuroki Y."/>
            <person name="Fujiyama A."/>
            <person name="Sasaki T."/>
            <person name="Shimizu A."/>
            <person name="Asakawa S."/>
            <person name="Shimizu N."/>
            <person name="Hashimoto S."/>
            <person name="Yang J."/>
            <person name="Lee Y."/>
            <person name="Matsushima K."/>
            <person name="Sugano S."/>
            <person name="Sakaizumi M."/>
            <person name="Narita T."/>
            <person name="Ohishi K."/>
            <person name="Haga S."/>
            <person name="Ohta F."/>
            <person name="Nomoto H."/>
            <person name="Nogata K."/>
            <person name="Morishita T."/>
            <person name="Endo T."/>
            <person name="Shin-I T."/>
            <person name="Takeda H."/>
            <person name="Morishita S."/>
            <person name="Kohara Y."/>
        </authorList>
    </citation>
    <scope>NUCLEOTIDE SEQUENCE [LARGE SCALE GENOMIC DNA]</scope>
    <source>
        <strain>Hd-rR</strain>
    </source>
</reference>
<dbReference type="GO" id="GO:0035082">
    <property type="term" value="P:axoneme assembly"/>
    <property type="evidence" value="ECO:0007669"/>
    <property type="project" value="InterPro"/>
</dbReference>
<organism evidence="2 3">
    <name type="scientific">Oryzias latipes</name>
    <name type="common">Japanese rice fish</name>
    <name type="synonym">Japanese killifish</name>
    <dbReference type="NCBI Taxonomy" id="8090"/>
    <lineage>
        <taxon>Eukaryota</taxon>
        <taxon>Metazoa</taxon>
        <taxon>Chordata</taxon>
        <taxon>Craniata</taxon>
        <taxon>Vertebrata</taxon>
        <taxon>Euteleostomi</taxon>
        <taxon>Actinopterygii</taxon>
        <taxon>Neopterygii</taxon>
        <taxon>Teleostei</taxon>
        <taxon>Neoteleostei</taxon>
        <taxon>Acanthomorphata</taxon>
        <taxon>Ovalentaria</taxon>
        <taxon>Atherinomorphae</taxon>
        <taxon>Beloniformes</taxon>
        <taxon>Adrianichthyidae</taxon>
        <taxon>Oryziinae</taxon>
        <taxon>Oryzias</taxon>
    </lineage>
</organism>
<sequence>MGCVDMSTECLKTYFNGNPPPSQFLSRAFLCQGQLQPPPQELCIKPVPVLFVSNRCHFMVFNASVLYFQKVRPLLQPGWFRFLVPSLKVVVQSLEEVDDKDHSWRAELMILLVEGFVDSGQLEDAAGFARVTQEFITSHAPHLYPKLFTLQVMNKMEIWLLCTLLILNILFPRCGISCQRWCCAAISAERSQSAGVAPQARLKEVEALSQWLPTAVRGGGPKGVQAVCVTLWNCCLPLLQHNLRKHVKATLRKLAQVLEDTHSVLLEVRCQVHSELALIEEEEGCLEASLTHLQKAMLLGSGAQRERLLSAFHLLQLRQNIYYDLTRTEDRAATLLQQTLDMAPHVNADCGHILVSVGFLLAPEDFQTVLDAEKTPESTNIISFISFQPAYNFHSHLFFVFVEQLGFDCFPSHFFRVKLWAALAKTARKQEVWDVCRAACRFCLLYDDGRWKMSVTTGKITEKNSDLKKQTPMTEQLNLCLVQATIQMLVAEGVQPNSLAVPSQERWPNVSEADWAAYRDWIHSLSAYATSNFMRAGQLGAEIGEPWVVANAAIYLWNYNSHLLFGAFVVCVSLRNTTLCVLLCDAVARGLIQPISERDSAEPAHAGLKGKNRAEKRSERAASTRGASTDPAALHHVHKALEVSTGETVPLAVRKQVLTTWVQIKMLLQQQIDMKMDCKSEEASAMTSVLVGVEMHKWNKSLGHTDFSVPSLSTLVNTASECSWSDAVVELQVWCQLAASCHRANDHSSVLRCTLSALQLEEAAAKSLNTTPCVLFLGLWFYLTPPCPFHSFAKEAENAWLCVTAAGHYWSASLALTQDPQERWQLREDLEMVLNALVHISRCERVSAHILLIIHILANDEFIKYFLSMVNTYCIKHFST</sequence>
<dbReference type="InterPro" id="IPR039586">
    <property type="entry name" value="CFAP46"/>
</dbReference>
<accession>A0A3P9HU19</accession>
<name>A0A3P9HU19_ORYLA</name>
<dbReference type="PANTHER" id="PTHR15977:SF15">
    <property type="entry name" value="CILIA- AND FLAGELLA-ASSOCIATED PROTEIN 46"/>
    <property type="match status" value="1"/>
</dbReference>
<proteinExistence type="predicted"/>
<dbReference type="GO" id="GO:0060294">
    <property type="term" value="P:cilium movement involved in cell motility"/>
    <property type="evidence" value="ECO:0007669"/>
    <property type="project" value="InterPro"/>
</dbReference>
<dbReference type="Ensembl" id="ENSORLT00015018079.1">
    <property type="protein sequence ID" value="ENSORLP00015011271.1"/>
    <property type="gene ID" value="ENSORLG00015012091.1"/>
</dbReference>
<evidence type="ECO:0000313" key="2">
    <source>
        <dbReference type="Ensembl" id="ENSORLP00015011271.1"/>
    </source>
</evidence>
<dbReference type="AlphaFoldDB" id="A0A3P9HU19"/>
<feature type="compositionally biased region" description="Basic and acidic residues" evidence="1">
    <location>
        <begin position="612"/>
        <end position="622"/>
    </location>
</feature>
<evidence type="ECO:0000313" key="3">
    <source>
        <dbReference type="Proteomes" id="UP000265200"/>
    </source>
</evidence>
<evidence type="ECO:0008006" key="4">
    <source>
        <dbReference type="Google" id="ProtNLM"/>
    </source>
</evidence>
<dbReference type="PANTHER" id="PTHR15977">
    <property type="entry name" value="CILIA- AND FLAGELLA-ASSOCIATED PROTEIN 46"/>
    <property type="match status" value="1"/>
</dbReference>
<reference evidence="2 3" key="2">
    <citation type="submission" date="2017-04" db="EMBL/GenBank/DDBJ databases">
        <title>CpG methylation of centromeres and impact of large insertions on vertebrate speciation.</title>
        <authorList>
            <person name="Ichikawa K."/>
            <person name="Yoshimura J."/>
            <person name="Morishita S."/>
        </authorList>
    </citation>
    <scope>NUCLEOTIDE SEQUENCE</scope>
    <source>
        <strain evidence="2 3">HSOK</strain>
    </source>
</reference>
<reference evidence="2" key="4">
    <citation type="submission" date="2025-09" db="UniProtKB">
        <authorList>
            <consortium name="Ensembl"/>
        </authorList>
    </citation>
    <scope>IDENTIFICATION</scope>
    <source>
        <strain evidence="2">HSOK</strain>
    </source>
</reference>
<dbReference type="Proteomes" id="UP000265200">
    <property type="component" value="Chromosome 15"/>
</dbReference>
<feature type="region of interest" description="Disordered" evidence="1">
    <location>
        <begin position="602"/>
        <end position="630"/>
    </location>
</feature>
<evidence type="ECO:0000256" key="1">
    <source>
        <dbReference type="SAM" id="MobiDB-lite"/>
    </source>
</evidence>
<reference evidence="2" key="3">
    <citation type="submission" date="2025-08" db="UniProtKB">
        <authorList>
            <consortium name="Ensembl"/>
        </authorList>
    </citation>
    <scope>IDENTIFICATION</scope>
    <source>
        <strain evidence="2">HSOK</strain>
    </source>
</reference>